<dbReference type="OrthoDB" id="8803253at2759"/>
<dbReference type="AlphaFoldDB" id="A0A2D0R3M0"/>
<dbReference type="Gene3D" id="2.60.40.10">
    <property type="entry name" value="Immunoglobulins"/>
    <property type="match status" value="1"/>
</dbReference>
<keyword evidence="4 8" id="KW-1133">Transmembrane helix</keyword>
<dbReference type="CTD" id="64109"/>
<dbReference type="STRING" id="7998.ENSIPUP00000034860"/>
<comment type="subcellular location">
    <subcellularLocation>
        <location evidence="1">Membrane</location>
        <topology evidence="1">Single-pass type I membrane protein</topology>
    </subcellularLocation>
</comment>
<dbReference type="RefSeq" id="XP_017324656.1">
    <property type="nucleotide sequence ID" value="XM_017469167.3"/>
</dbReference>
<dbReference type="Proteomes" id="UP000221080">
    <property type="component" value="Chromosome 6"/>
</dbReference>
<dbReference type="CDD" id="cd00063">
    <property type="entry name" value="FN3"/>
    <property type="match status" value="1"/>
</dbReference>
<dbReference type="InterPro" id="IPR003961">
    <property type="entry name" value="FN3_dom"/>
</dbReference>
<keyword evidence="5 8" id="KW-0472">Membrane</keyword>
<protein>
    <submittedName>
        <fullName evidence="11">Cytokine receptor-like factor 2</fullName>
    </submittedName>
</protein>
<evidence type="ECO:0000313" key="10">
    <source>
        <dbReference type="Proteomes" id="UP000221080"/>
    </source>
</evidence>
<evidence type="ECO:0000256" key="7">
    <source>
        <dbReference type="ARBA" id="ARBA00023180"/>
    </source>
</evidence>
<evidence type="ECO:0000256" key="8">
    <source>
        <dbReference type="SAM" id="Phobius"/>
    </source>
</evidence>
<dbReference type="PANTHER" id="PTHR23037:SF47">
    <property type="entry name" value="INTERLEUKIN 2 RECEPTOR SUBUNIT GAMMA"/>
    <property type="match status" value="1"/>
</dbReference>
<evidence type="ECO:0000256" key="9">
    <source>
        <dbReference type="SAM" id="SignalP"/>
    </source>
</evidence>
<sequence length="268" mass="30878">MKCCNCCVLLILSVMLCAQSRVKCSSVDTFNMKIRNTSHSIDVSWEKPDKRKREQCYVTHVQYKSLCETSWKNHTDITGLSFVLPAPDMKKNYAFRIRMSLECTQSLWGEWSPVKYWRNDTAPCMTDTSSFTVKDYLLIAMLPLAGFMLIYALTHDRVRRLVLPIIPDPKHTQERILNIEQIQWWSNFAQACEDCKVSEIKIYDREEEKVEITLIKSDLDEQPTHTVPGNHGFDLATNNSMNCIYSADTSEDNTVAQCPATRPGYIII</sequence>
<dbReference type="PANTHER" id="PTHR23037">
    <property type="entry name" value="CYTOKINE RECEPTOR"/>
    <property type="match status" value="1"/>
</dbReference>
<dbReference type="GO" id="GO:0009897">
    <property type="term" value="C:external side of plasma membrane"/>
    <property type="evidence" value="ECO:0007669"/>
    <property type="project" value="TreeGrafter"/>
</dbReference>
<keyword evidence="2 8" id="KW-0812">Transmembrane</keyword>
<dbReference type="GeneID" id="108266135"/>
<keyword evidence="10" id="KW-1185">Reference proteome</keyword>
<organism evidence="10 11">
    <name type="scientific">Ictalurus punctatus</name>
    <name type="common">Channel catfish</name>
    <name type="synonym">Silurus punctatus</name>
    <dbReference type="NCBI Taxonomy" id="7998"/>
    <lineage>
        <taxon>Eukaryota</taxon>
        <taxon>Metazoa</taxon>
        <taxon>Chordata</taxon>
        <taxon>Craniata</taxon>
        <taxon>Vertebrata</taxon>
        <taxon>Euteleostomi</taxon>
        <taxon>Actinopterygii</taxon>
        <taxon>Neopterygii</taxon>
        <taxon>Teleostei</taxon>
        <taxon>Ostariophysi</taxon>
        <taxon>Siluriformes</taxon>
        <taxon>Ictaluridae</taxon>
        <taxon>Ictalurus</taxon>
    </lineage>
</organism>
<evidence type="ECO:0000256" key="1">
    <source>
        <dbReference type="ARBA" id="ARBA00004479"/>
    </source>
</evidence>
<dbReference type="OMA" id="HCYESTL"/>
<evidence type="ECO:0000256" key="4">
    <source>
        <dbReference type="ARBA" id="ARBA00022989"/>
    </source>
</evidence>
<keyword evidence="6" id="KW-0675">Receptor</keyword>
<name>A0A2D0R3M0_ICTPU</name>
<keyword evidence="7" id="KW-0325">Glycoprotein</keyword>
<keyword evidence="3 9" id="KW-0732">Signal</keyword>
<feature type="transmembrane region" description="Helical" evidence="8">
    <location>
        <begin position="136"/>
        <end position="154"/>
    </location>
</feature>
<dbReference type="KEGG" id="ipu:108266135"/>
<evidence type="ECO:0000313" key="11">
    <source>
        <dbReference type="RefSeq" id="XP_017324656.1"/>
    </source>
</evidence>
<feature type="chain" id="PRO_5012112925" evidence="9">
    <location>
        <begin position="25"/>
        <end position="268"/>
    </location>
</feature>
<evidence type="ECO:0000256" key="3">
    <source>
        <dbReference type="ARBA" id="ARBA00022729"/>
    </source>
</evidence>
<proteinExistence type="predicted"/>
<reference evidence="10" key="1">
    <citation type="journal article" date="2016" name="Nat. Commun.">
        <title>The channel catfish genome sequence provides insights into the evolution of scale formation in teleosts.</title>
        <authorList>
            <person name="Liu Z."/>
            <person name="Liu S."/>
            <person name="Yao J."/>
            <person name="Bao L."/>
            <person name="Zhang J."/>
            <person name="Li Y."/>
            <person name="Jiang C."/>
            <person name="Sun L."/>
            <person name="Wang R."/>
            <person name="Zhang Y."/>
            <person name="Zhou T."/>
            <person name="Zeng Q."/>
            <person name="Fu Q."/>
            <person name="Gao S."/>
            <person name="Li N."/>
            <person name="Koren S."/>
            <person name="Jiang Y."/>
            <person name="Zimin A."/>
            <person name="Xu P."/>
            <person name="Phillippy A.M."/>
            <person name="Geng X."/>
            <person name="Song L."/>
            <person name="Sun F."/>
            <person name="Li C."/>
            <person name="Wang X."/>
            <person name="Chen A."/>
            <person name="Jin Y."/>
            <person name="Yuan Z."/>
            <person name="Yang Y."/>
            <person name="Tan S."/>
            <person name="Peatman E."/>
            <person name="Lu J."/>
            <person name="Qin Z."/>
            <person name="Dunham R."/>
            <person name="Li Z."/>
            <person name="Sonstegard T."/>
            <person name="Feng J."/>
            <person name="Danzmann R.G."/>
            <person name="Schroeder S."/>
            <person name="Scheffler B."/>
            <person name="Duke M.V."/>
            <person name="Ballard L."/>
            <person name="Kucuktas H."/>
            <person name="Kaltenboeck L."/>
            <person name="Liu H."/>
            <person name="Armbruster J."/>
            <person name="Xie Y."/>
            <person name="Kirby M.L."/>
            <person name="Tian Y."/>
            <person name="Flanagan M.E."/>
            <person name="Mu W."/>
            <person name="Waldbieser G.C."/>
        </authorList>
    </citation>
    <scope>NUCLEOTIDE SEQUENCE [LARGE SCALE GENOMIC DNA]</scope>
    <source>
        <strain evidence="10">SDA103</strain>
    </source>
</reference>
<reference evidence="11" key="2">
    <citation type="submission" date="2025-08" db="UniProtKB">
        <authorList>
            <consortium name="RefSeq"/>
        </authorList>
    </citation>
    <scope>IDENTIFICATION</scope>
    <source>
        <tissue evidence="11">Blood</tissue>
    </source>
</reference>
<accession>A0A2D0R3M0</accession>
<evidence type="ECO:0000256" key="6">
    <source>
        <dbReference type="ARBA" id="ARBA00023170"/>
    </source>
</evidence>
<dbReference type="InterPro" id="IPR036116">
    <property type="entry name" value="FN3_sf"/>
</dbReference>
<gene>
    <name evidence="11" type="primary">crlf2</name>
</gene>
<dbReference type="InterPro" id="IPR013783">
    <property type="entry name" value="Ig-like_fold"/>
</dbReference>
<dbReference type="GO" id="GO:0004896">
    <property type="term" value="F:cytokine receptor activity"/>
    <property type="evidence" value="ECO:0007669"/>
    <property type="project" value="TreeGrafter"/>
</dbReference>
<feature type="signal peptide" evidence="9">
    <location>
        <begin position="1"/>
        <end position="24"/>
    </location>
</feature>
<evidence type="ECO:0000256" key="2">
    <source>
        <dbReference type="ARBA" id="ARBA00022692"/>
    </source>
</evidence>
<evidence type="ECO:0000256" key="5">
    <source>
        <dbReference type="ARBA" id="ARBA00023136"/>
    </source>
</evidence>
<dbReference type="SUPFAM" id="SSF49265">
    <property type="entry name" value="Fibronectin type III"/>
    <property type="match status" value="1"/>
</dbReference>